<dbReference type="PANTHER" id="PTHR40032:SF1">
    <property type="entry name" value="EXPORTED PROTEIN"/>
    <property type="match status" value="1"/>
</dbReference>
<dbReference type="PANTHER" id="PTHR40032">
    <property type="entry name" value="EXPORTED PROTEIN-RELATED"/>
    <property type="match status" value="1"/>
</dbReference>
<reference evidence="2 3" key="1">
    <citation type="submission" date="2019-03" db="EMBL/GenBank/DDBJ databases">
        <title>Subsurface microbial communities from deep shales in Ohio and West Virginia, USA.</title>
        <authorList>
            <person name="Wrighton K."/>
        </authorList>
    </citation>
    <scope>NUCLEOTIDE SEQUENCE [LARGE SCALE GENOMIC DNA]</scope>
    <source>
        <strain evidence="2 3">MSL 6dP</strain>
    </source>
</reference>
<dbReference type="STRING" id="926561.GCA_000379025_02764"/>
<evidence type="ECO:0000259" key="1">
    <source>
        <dbReference type="Pfam" id="PF12671"/>
    </source>
</evidence>
<proteinExistence type="predicted"/>
<name>A0A4R8GYI4_9FIRM</name>
<dbReference type="EMBL" id="SOEG01000023">
    <property type="protein sequence ID" value="TDX48949.1"/>
    <property type="molecule type" value="Genomic_DNA"/>
</dbReference>
<protein>
    <submittedName>
        <fullName evidence="2">Putative amidase-like protein</fullName>
    </submittedName>
</protein>
<dbReference type="Pfam" id="PF12671">
    <property type="entry name" value="Amidase_6"/>
    <property type="match status" value="1"/>
</dbReference>
<accession>A0A4R8GYI4</accession>
<dbReference type="InterPro" id="IPR024301">
    <property type="entry name" value="Amidase_6"/>
</dbReference>
<sequence>MFILISIKKRLLILFVLFFLICGLGAYSKIFYTKTSTVVTDENLTEFLKLKIQEIFDTRNKSLLNQNNNILKKLYNRENKTGIWAYEHAFKKMKYLHQWSNKQGVEFKNIDSQIILRRIKKKQDRFSLTLLVSTKYQYTYIDSQKKYNSFRIGTYHVLDLIPQEDRLVIAKEWYRDPFADSLHLNKSKNNRVKEKILSKEAKDLSKLNPRRLKALEYLNQYCGAANPPDKGFKYNNKYRNYNYQGGDCANFASQVLYEGGKFKKNSIWNYSRGSGSKAWVNAHSFNRYMIYSNRASKIAHGNYEQILKDSYKLLPGDYIGYEKKGKVVHISVISGFDSKGYALVNCHNADRYRVPWDLGWSDRGIKFWLVRVHY</sequence>
<evidence type="ECO:0000313" key="2">
    <source>
        <dbReference type="EMBL" id="TDX48949.1"/>
    </source>
</evidence>
<dbReference type="Proteomes" id="UP000295832">
    <property type="component" value="Unassembled WGS sequence"/>
</dbReference>
<evidence type="ECO:0000313" key="3">
    <source>
        <dbReference type="Proteomes" id="UP000295832"/>
    </source>
</evidence>
<dbReference type="RefSeq" id="WP_134117711.1">
    <property type="nucleotide sequence ID" value="NZ_SOEG01000023.1"/>
</dbReference>
<comment type="caution">
    <text evidence="2">The sequence shown here is derived from an EMBL/GenBank/DDBJ whole genome shotgun (WGS) entry which is preliminary data.</text>
</comment>
<organism evidence="2 3">
    <name type="scientific">Orenia marismortui</name>
    <dbReference type="NCBI Taxonomy" id="46469"/>
    <lineage>
        <taxon>Bacteria</taxon>
        <taxon>Bacillati</taxon>
        <taxon>Bacillota</taxon>
        <taxon>Clostridia</taxon>
        <taxon>Halanaerobiales</taxon>
        <taxon>Halobacteroidaceae</taxon>
        <taxon>Orenia</taxon>
    </lineage>
</organism>
<gene>
    <name evidence="2" type="ORF">C7959_12314</name>
</gene>
<dbReference type="AlphaFoldDB" id="A0A4R8GYI4"/>
<keyword evidence="3" id="KW-1185">Reference proteome</keyword>
<feature type="domain" description="Putative amidase" evidence="1">
    <location>
        <begin position="210"/>
        <end position="369"/>
    </location>
</feature>